<organism evidence="1 2">
    <name type="scientific">Paludifilum halophilum</name>
    <dbReference type="NCBI Taxonomy" id="1642702"/>
    <lineage>
        <taxon>Bacteria</taxon>
        <taxon>Bacillati</taxon>
        <taxon>Bacillota</taxon>
        <taxon>Bacilli</taxon>
        <taxon>Bacillales</taxon>
        <taxon>Thermoactinomycetaceae</taxon>
        <taxon>Paludifilum</taxon>
    </lineage>
</organism>
<accession>A0A235B1W3</accession>
<name>A0A235B1W3_9BACL</name>
<sequence length="63" mass="7343">MNEKPLTPLERKFVEYCQNPKGNEALNFDRKLLAQVLECTEEEADETFNSVFSRGYVYTGYSE</sequence>
<proteinExistence type="predicted"/>
<evidence type="ECO:0000313" key="2">
    <source>
        <dbReference type="Proteomes" id="UP000215459"/>
    </source>
</evidence>
<evidence type="ECO:0000313" key="1">
    <source>
        <dbReference type="EMBL" id="OYD06298.1"/>
    </source>
</evidence>
<keyword evidence="2" id="KW-1185">Reference proteome</keyword>
<dbReference type="AlphaFoldDB" id="A0A235B1W3"/>
<reference evidence="1 2" key="1">
    <citation type="submission" date="2017-07" db="EMBL/GenBank/DDBJ databases">
        <title>The genome sequence of Paludifilum halophilum highlights mechanisms for microbial adaptation to high salt environemnts.</title>
        <authorList>
            <person name="Belbahri L."/>
        </authorList>
    </citation>
    <scope>NUCLEOTIDE SEQUENCE [LARGE SCALE GENOMIC DNA]</scope>
    <source>
        <strain evidence="1 2">DSM 102817</strain>
    </source>
</reference>
<dbReference type="Proteomes" id="UP000215459">
    <property type="component" value="Unassembled WGS sequence"/>
</dbReference>
<gene>
    <name evidence="1" type="ORF">CHM34_17190</name>
</gene>
<protein>
    <submittedName>
        <fullName evidence="1">Uncharacterized protein</fullName>
    </submittedName>
</protein>
<dbReference type="EMBL" id="NOWF01000014">
    <property type="protein sequence ID" value="OYD06298.1"/>
    <property type="molecule type" value="Genomic_DNA"/>
</dbReference>
<comment type="caution">
    <text evidence="1">The sequence shown here is derived from an EMBL/GenBank/DDBJ whole genome shotgun (WGS) entry which is preliminary data.</text>
</comment>